<dbReference type="GO" id="GO:0000018">
    <property type="term" value="P:regulation of DNA recombination"/>
    <property type="evidence" value="ECO:0007669"/>
    <property type="project" value="TreeGrafter"/>
</dbReference>
<dbReference type="Proteomes" id="UP000004699">
    <property type="component" value="Unassembled WGS sequence"/>
</dbReference>
<evidence type="ECO:0000256" key="1">
    <source>
        <dbReference type="ARBA" id="ARBA00004453"/>
    </source>
</evidence>
<dbReference type="InterPro" id="IPR007476">
    <property type="entry name" value="RdgC"/>
</dbReference>
<dbReference type="NCBIfam" id="NF001464">
    <property type="entry name" value="PRK00321.1-5"/>
    <property type="match status" value="1"/>
</dbReference>
<dbReference type="STRING" id="565045.NOR51B_2505"/>
<keyword evidence="5" id="KW-0233">DNA recombination</keyword>
<accession>B8KUM5</accession>
<dbReference type="PANTHER" id="PTHR38103">
    <property type="entry name" value="RECOMBINATION-ASSOCIATED PROTEIN RDGC"/>
    <property type="match status" value="1"/>
</dbReference>
<dbReference type="GO" id="GO:0003690">
    <property type="term" value="F:double-stranded DNA binding"/>
    <property type="evidence" value="ECO:0007669"/>
    <property type="project" value="TreeGrafter"/>
</dbReference>
<organism evidence="6 7">
    <name type="scientific">Luminiphilus syltensis NOR5-1B</name>
    <dbReference type="NCBI Taxonomy" id="565045"/>
    <lineage>
        <taxon>Bacteria</taxon>
        <taxon>Pseudomonadati</taxon>
        <taxon>Pseudomonadota</taxon>
        <taxon>Gammaproteobacteria</taxon>
        <taxon>Cellvibrionales</taxon>
        <taxon>Halieaceae</taxon>
        <taxon>Luminiphilus</taxon>
    </lineage>
</organism>
<dbReference type="AlphaFoldDB" id="B8KUM5"/>
<evidence type="ECO:0000313" key="7">
    <source>
        <dbReference type="Proteomes" id="UP000004699"/>
    </source>
</evidence>
<dbReference type="PANTHER" id="PTHR38103:SF1">
    <property type="entry name" value="RECOMBINATION-ASSOCIATED PROTEIN RDGC"/>
    <property type="match status" value="1"/>
</dbReference>
<dbReference type="GO" id="GO:0006310">
    <property type="term" value="P:DNA recombination"/>
    <property type="evidence" value="ECO:0007669"/>
    <property type="project" value="UniProtKB-KW"/>
</dbReference>
<evidence type="ECO:0000256" key="4">
    <source>
        <dbReference type="ARBA" id="ARBA00022490"/>
    </source>
</evidence>
<dbReference type="GO" id="GO:0043590">
    <property type="term" value="C:bacterial nucleoid"/>
    <property type="evidence" value="ECO:0007669"/>
    <property type="project" value="TreeGrafter"/>
</dbReference>
<evidence type="ECO:0000256" key="3">
    <source>
        <dbReference type="ARBA" id="ARBA00022296"/>
    </source>
</evidence>
<name>B8KUM5_9GAMM</name>
<keyword evidence="7" id="KW-1185">Reference proteome</keyword>
<reference evidence="7" key="1">
    <citation type="journal article" date="2013" name="BMC Microbiol.">
        <title>Taxonomy and evolution of bacteriochlorophyll a-containing members of the OM60/NOR5 clade of marine gammaproteobacteria: description of Luminiphilus syltensis gen. nov., sp. nov., reclassification of Haliea rubra as Pseudohaliea rubra gen. nov., comb. nov., and emendation of Chromatocurvus halotolerans.</title>
        <authorList>
            <person name="Spring S."/>
            <person name="Riedel T."/>
            <person name="Sproer C."/>
            <person name="Yan S."/>
            <person name="Harder J."/>
            <person name="Fuchs B.M."/>
        </authorList>
    </citation>
    <scope>NUCLEOTIDE SEQUENCE [LARGE SCALE GENOMIC DNA]</scope>
    <source>
        <strain evidence="7">NOR51-B</strain>
    </source>
</reference>
<evidence type="ECO:0000313" key="6">
    <source>
        <dbReference type="EMBL" id="EED36553.1"/>
    </source>
</evidence>
<proteinExistence type="inferred from homology"/>
<dbReference type="Pfam" id="PF04381">
    <property type="entry name" value="RdgC"/>
    <property type="match status" value="1"/>
</dbReference>
<keyword evidence="4" id="KW-0963">Cytoplasm</keyword>
<evidence type="ECO:0000256" key="2">
    <source>
        <dbReference type="ARBA" id="ARBA00008657"/>
    </source>
</evidence>
<comment type="subcellular location">
    <subcellularLocation>
        <location evidence="1">Cytoplasm</location>
        <location evidence="1">Nucleoid</location>
    </subcellularLocation>
</comment>
<dbReference type="EMBL" id="DS999411">
    <property type="protein sequence ID" value="EED36553.1"/>
    <property type="molecule type" value="Genomic_DNA"/>
</dbReference>
<dbReference type="eggNOG" id="COG2974">
    <property type="taxonomic scope" value="Bacteria"/>
</dbReference>
<dbReference type="HOGENOM" id="CLU_052038_1_1_6"/>
<sequence length="256" mass="28511">MGALADSATALVHAAGPFWLVRLQREEKLLPAAVVREEVGDRIAQIQAAEGRKVFRKEKMTLTDEVTMDLMPRAFSQRKSIEALMDERNGWLWVNHASAPRAEDLLGALRDALGSLPAELPDTRHSPAQTMSQWLLQGNLPAGLQLGADADLADPQEGGGEVRARSMLLDCDEIRSHLESGKLVQRLALEWDERVSFVLDKDLTIRRLKFDEQLVSANDDIEEDELVRRDADFLLMSETISELQTLLVKSFGGLSE</sequence>
<gene>
    <name evidence="6" type="ORF">NOR51B_2505</name>
</gene>
<comment type="similarity">
    <text evidence="2">Belongs to the RdgC family.</text>
</comment>
<protein>
    <recommendedName>
        <fullName evidence="3">Recombination-associated protein RdgC</fullName>
    </recommendedName>
</protein>
<evidence type="ECO:0000256" key="5">
    <source>
        <dbReference type="ARBA" id="ARBA00023172"/>
    </source>
</evidence>